<dbReference type="EMBL" id="EQ975330">
    <property type="protein sequence ID" value="EEF27562.1"/>
    <property type="molecule type" value="Genomic_DNA"/>
</dbReference>
<gene>
    <name evidence="2" type="ORF">RCOM_0388630</name>
</gene>
<dbReference type="AlphaFoldDB" id="B9T9A2"/>
<dbReference type="InParanoid" id="B9T9A2"/>
<protein>
    <submittedName>
        <fullName evidence="2">Uncharacterized protein</fullName>
    </submittedName>
</protein>
<name>B9T9A2_RICCO</name>
<proteinExistence type="predicted"/>
<organism evidence="2 3">
    <name type="scientific">Ricinus communis</name>
    <name type="common">Castor bean</name>
    <dbReference type="NCBI Taxonomy" id="3988"/>
    <lineage>
        <taxon>Eukaryota</taxon>
        <taxon>Viridiplantae</taxon>
        <taxon>Streptophyta</taxon>
        <taxon>Embryophyta</taxon>
        <taxon>Tracheophyta</taxon>
        <taxon>Spermatophyta</taxon>
        <taxon>Magnoliopsida</taxon>
        <taxon>eudicotyledons</taxon>
        <taxon>Gunneridae</taxon>
        <taxon>Pentapetalae</taxon>
        <taxon>rosids</taxon>
        <taxon>fabids</taxon>
        <taxon>Malpighiales</taxon>
        <taxon>Euphorbiaceae</taxon>
        <taxon>Acalyphoideae</taxon>
        <taxon>Acalypheae</taxon>
        <taxon>Ricinus</taxon>
    </lineage>
</organism>
<evidence type="ECO:0000256" key="1">
    <source>
        <dbReference type="SAM" id="MobiDB-lite"/>
    </source>
</evidence>
<keyword evidence="3" id="KW-1185">Reference proteome</keyword>
<dbReference type="Proteomes" id="UP000008311">
    <property type="component" value="Unassembled WGS sequence"/>
</dbReference>
<accession>B9T9A2</accession>
<feature type="region of interest" description="Disordered" evidence="1">
    <location>
        <begin position="127"/>
        <end position="175"/>
    </location>
</feature>
<sequence>LLAHHLHHVGEGVAGAQRTAEKVRRFGQLLLQLAQARAAYAHQQQPWQRRRASQHAGARQEWHGQHLGQQQACHHHQQRTAKELRHRPVHAGLQQQAVQQRQSRHAAQQAVQGRVAAVGPPLEDVDPFDAALAGGRHQPQALGDAPRRAAVRAGPPQPGAFQHQDHGREQQHGEG</sequence>
<feature type="non-terminal residue" evidence="2">
    <location>
        <position position="175"/>
    </location>
</feature>
<evidence type="ECO:0000313" key="2">
    <source>
        <dbReference type="EMBL" id="EEF27562.1"/>
    </source>
</evidence>
<reference evidence="3" key="1">
    <citation type="journal article" date="2010" name="Nat. Biotechnol.">
        <title>Draft genome sequence of the oilseed species Ricinus communis.</title>
        <authorList>
            <person name="Chan A.P."/>
            <person name="Crabtree J."/>
            <person name="Zhao Q."/>
            <person name="Lorenzi H."/>
            <person name="Orvis J."/>
            <person name="Puiu D."/>
            <person name="Melake-Berhan A."/>
            <person name="Jones K.M."/>
            <person name="Redman J."/>
            <person name="Chen G."/>
            <person name="Cahoon E.B."/>
            <person name="Gedil M."/>
            <person name="Stanke M."/>
            <person name="Haas B.J."/>
            <person name="Wortman J.R."/>
            <person name="Fraser-Liggett C.M."/>
            <person name="Ravel J."/>
            <person name="Rabinowicz P.D."/>
        </authorList>
    </citation>
    <scope>NUCLEOTIDE SEQUENCE [LARGE SCALE GENOMIC DNA]</scope>
    <source>
        <strain evidence="3">cv. Hale</strain>
    </source>
</reference>
<feature type="region of interest" description="Disordered" evidence="1">
    <location>
        <begin position="44"/>
        <end position="113"/>
    </location>
</feature>
<feature type="compositionally biased region" description="Basic residues" evidence="1">
    <location>
        <begin position="73"/>
        <end position="89"/>
    </location>
</feature>
<evidence type="ECO:0000313" key="3">
    <source>
        <dbReference type="Proteomes" id="UP000008311"/>
    </source>
</evidence>
<feature type="compositionally biased region" description="Basic and acidic residues" evidence="1">
    <location>
        <begin position="163"/>
        <end position="175"/>
    </location>
</feature>
<feature type="non-terminal residue" evidence="2">
    <location>
        <position position="1"/>
    </location>
</feature>
<feature type="compositionally biased region" description="Low complexity" evidence="1">
    <location>
        <begin position="94"/>
        <end position="113"/>
    </location>
</feature>